<feature type="non-terminal residue" evidence="1">
    <location>
        <position position="32"/>
    </location>
</feature>
<accession>A0A383AVV6</accession>
<sequence>MKFFETSELYLLNKSTYINLRWIAYFGQLCAV</sequence>
<protein>
    <submittedName>
        <fullName evidence="1">Uncharacterized protein</fullName>
    </submittedName>
</protein>
<dbReference type="EMBL" id="UINC01194963">
    <property type="protein sequence ID" value="SVE11315.1"/>
    <property type="molecule type" value="Genomic_DNA"/>
</dbReference>
<gene>
    <name evidence="1" type="ORF">METZ01_LOCUS464169</name>
</gene>
<evidence type="ECO:0000313" key="1">
    <source>
        <dbReference type="EMBL" id="SVE11315.1"/>
    </source>
</evidence>
<proteinExistence type="predicted"/>
<reference evidence="1" key="1">
    <citation type="submission" date="2018-05" db="EMBL/GenBank/DDBJ databases">
        <authorList>
            <person name="Lanie J.A."/>
            <person name="Ng W.-L."/>
            <person name="Kazmierczak K.M."/>
            <person name="Andrzejewski T.M."/>
            <person name="Davidsen T.M."/>
            <person name="Wayne K.J."/>
            <person name="Tettelin H."/>
            <person name="Glass J.I."/>
            <person name="Rusch D."/>
            <person name="Podicherti R."/>
            <person name="Tsui H.-C.T."/>
            <person name="Winkler M.E."/>
        </authorList>
    </citation>
    <scope>NUCLEOTIDE SEQUENCE</scope>
</reference>
<dbReference type="AlphaFoldDB" id="A0A383AVV6"/>
<organism evidence="1">
    <name type="scientific">marine metagenome</name>
    <dbReference type="NCBI Taxonomy" id="408172"/>
    <lineage>
        <taxon>unclassified sequences</taxon>
        <taxon>metagenomes</taxon>
        <taxon>ecological metagenomes</taxon>
    </lineage>
</organism>
<name>A0A383AVV6_9ZZZZ</name>